<reference evidence="1 2" key="1">
    <citation type="journal article" date="2019" name="Genome Biol. Evol.">
        <title>Insights into the evolution of the New World diploid cottons (Gossypium, subgenus Houzingenia) based on genome sequencing.</title>
        <authorList>
            <person name="Grover C.E."/>
            <person name="Arick M.A. 2nd"/>
            <person name="Thrash A."/>
            <person name="Conover J.L."/>
            <person name="Sanders W.S."/>
            <person name="Peterson D.G."/>
            <person name="Frelichowski J.E."/>
            <person name="Scheffler J.A."/>
            <person name="Scheffler B.E."/>
            <person name="Wendel J.F."/>
        </authorList>
    </citation>
    <scope>NUCLEOTIDE SEQUENCE [LARGE SCALE GENOMIC DNA]</scope>
    <source>
        <strain evidence="1">0</strain>
        <tissue evidence="1">Leaf</tissue>
    </source>
</reference>
<comment type="caution">
    <text evidence="1">The sequence shown here is derived from an EMBL/GenBank/DDBJ whole genome shotgun (WGS) entry which is preliminary data.</text>
</comment>
<accession>A0A7J9H6Q4</accession>
<keyword evidence="2" id="KW-1185">Reference proteome</keyword>
<evidence type="ECO:0000313" key="2">
    <source>
        <dbReference type="Proteomes" id="UP000593560"/>
    </source>
</evidence>
<sequence>MFQNIARKWGEFISIDEDTNAPKSFMKANIQIVTSSLHRIEKIIELKLGRVFSIRMSENDPVILPNL</sequence>
<feature type="non-terminal residue" evidence="1">
    <location>
        <position position="67"/>
    </location>
</feature>
<evidence type="ECO:0000313" key="1">
    <source>
        <dbReference type="EMBL" id="MBA0805533.1"/>
    </source>
</evidence>
<dbReference type="Proteomes" id="UP000593560">
    <property type="component" value="Unassembled WGS sequence"/>
</dbReference>
<dbReference type="EMBL" id="JABFAD010000008">
    <property type="protein sequence ID" value="MBA0805533.1"/>
    <property type="molecule type" value="Genomic_DNA"/>
</dbReference>
<gene>
    <name evidence="1" type="ORF">Gohar_005040</name>
</gene>
<dbReference type="OrthoDB" id="1722780at2759"/>
<dbReference type="AlphaFoldDB" id="A0A7J9H6Q4"/>
<protein>
    <submittedName>
        <fullName evidence="1">Uncharacterized protein</fullName>
    </submittedName>
</protein>
<proteinExistence type="predicted"/>
<name>A0A7J9H6Q4_9ROSI</name>
<organism evidence="1 2">
    <name type="scientific">Gossypium harknessii</name>
    <dbReference type="NCBI Taxonomy" id="34285"/>
    <lineage>
        <taxon>Eukaryota</taxon>
        <taxon>Viridiplantae</taxon>
        <taxon>Streptophyta</taxon>
        <taxon>Embryophyta</taxon>
        <taxon>Tracheophyta</taxon>
        <taxon>Spermatophyta</taxon>
        <taxon>Magnoliopsida</taxon>
        <taxon>eudicotyledons</taxon>
        <taxon>Gunneridae</taxon>
        <taxon>Pentapetalae</taxon>
        <taxon>rosids</taxon>
        <taxon>malvids</taxon>
        <taxon>Malvales</taxon>
        <taxon>Malvaceae</taxon>
        <taxon>Malvoideae</taxon>
        <taxon>Gossypium</taxon>
    </lineage>
</organism>